<dbReference type="GO" id="GO:0006508">
    <property type="term" value="P:proteolysis"/>
    <property type="evidence" value="ECO:0007669"/>
    <property type="project" value="InterPro"/>
</dbReference>
<evidence type="ECO:0000313" key="15">
    <source>
        <dbReference type="Proteomes" id="UP000018418"/>
    </source>
</evidence>
<dbReference type="FunFam" id="3.40.50.300:FF:000299">
    <property type="entry name" value="ABC transporter ATP-binding protein/permease"/>
    <property type="match status" value="1"/>
</dbReference>
<dbReference type="SUPFAM" id="SSF52540">
    <property type="entry name" value="P-loop containing nucleoside triphosphate hydrolases"/>
    <property type="match status" value="1"/>
</dbReference>
<dbReference type="InterPro" id="IPR036640">
    <property type="entry name" value="ABC1_TM_sf"/>
</dbReference>
<evidence type="ECO:0000256" key="9">
    <source>
        <dbReference type="ARBA" id="ARBA00023136"/>
    </source>
</evidence>
<feature type="transmembrane region" description="Helical" evidence="10">
    <location>
        <begin position="162"/>
        <end position="184"/>
    </location>
</feature>
<sequence>MTTKINYTAWLQAVLLIAKHYRIEYSEERIKLQLQWSSEQTHEAMLQFISRQVGLSTKKVQLNDEILLNAWHLPILIELKNGQVGVVHQINAHGILSVQLSGEQGLSQQFAFTDLKENIQNIYILRPEKSVADVRIDEYIKPYQPNWFWNIIFKDWKRYIDILLASLIANILALATMIFSMQVYDRVVPSQSIPTLWVLAGGVLIAAIFEFTLRVARIYLSDMIGKRADLKISDQVFGHALRIKNSQRPKSTGTFISQIRDLEGVRELVTSTTLTAIADLPFFILFLIIFALIGGNLFWIMLVVVPLMIIPGILAQKPLAKLAQQGTREAAIRNAVLVEVVQGIEDIKLLRGESRFQNQWNHMNDVSATISMKQRKIVGVMTAWTQKIQGLTYAIVVLVGCFAVMNGEMTTGALVACSILSSRMLAPIAQLAGVLGRLQQVKTAKHGLNELMKKEVDQPEQAHLIHRPALYGKYHLENVQFKYQSDDLQPNLNLTTLNIQQGEKIAILGRNGAGKTTLLQLLAGMQIAQQGKIFLDDLDLTLIDPADVRRDVGLLNQNAMLFYGTIRENLTLGAPLATDEDIFQALKMVGALGFVQAKKQGLDHLILEGGTGFSGGQRQALLLARLLIRQPNILLLDEPTAAIDDVAEKELIEQLKQWLGNRTLVIATHRRAVLELVDRIIVMNDGKIVMDAPRSQLMKTESSLQHTAIAGGA</sequence>
<feature type="domain" description="ABC transporter" evidence="11">
    <location>
        <begin position="474"/>
        <end position="710"/>
    </location>
</feature>
<dbReference type="InterPro" id="IPR017750">
    <property type="entry name" value="ATPase_T1SS"/>
</dbReference>
<dbReference type="Pfam" id="PF00664">
    <property type="entry name" value="ABC_membrane"/>
    <property type="match status" value="1"/>
</dbReference>
<keyword evidence="3" id="KW-1003">Cell membrane</keyword>
<evidence type="ECO:0000256" key="5">
    <source>
        <dbReference type="ARBA" id="ARBA00022741"/>
    </source>
</evidence>
<dbReference type="HOGENOM" id="CLU_000604_95_6_6"/>
<gene>
    <name evidence="14" type="ORF">P255_02670</name>
</gene>
<evidence type="ECO:0000313" key="14">
    <source>
        <dbReference type="EMBL" id="ESK50172.1"/>
    </source>
</evidence>
<dbReference type="GO" id="GO:0015421">
    <property type="term" value="F:ABC-type oligopeptide transporter activity"/>
    <property type="evidence" value="ECO:0007669"/>
    <property type="project" value="TreeGrafter"/>
</dbReference>
<dbReference type="SMART" id="SM00382">
    <property type="entry name" value="AAA"/>
    <property type="match status" value="1"/>
</dbReference>
<dbReference type="PROSITE" id="PS50929">
    <property type="entry name" value="ABC_TM1F"/>
    <property type="match status" value="1"/>
</dbReference>
<evidence type="ECO:0000256" key="4">
    <source>
        <dbReference type="ARBA" id="ARBA00022692"/>
    </source>
</evidence>
<dbReference type="InterPro" id="IPR011527">
    <property type="entry name" value="ABC1_TM_dom"/>
</dbReference>
<proteinExistence type="predicted"/>
<evidence type="ECO:0000256" key="3">
    <source>
        <dbReference type="ARBA" id="ARBA00022475"/>
    </source>
</evidence>
<keyword evidence="9 10" id="KW-0472">Membrane</keyword>
<feature type="domain" description="ABC transmembrane type-1" evidence="12">
    <location>
        <begin position="162"/>
        <end position="440"/>
    </location>
</feature>
<evidence type="ECO:0000259" key="13">
    <source>
        <dbReference type="PROSITE" id="PS50990"/>
    </source>
</evidence>
<dbReference type="PANTHER" id="PTHR43394">
    <property type="entry name" value="ATP-DEPENDENT PERMEASE MDL1, MITOCHONDRIAL"/>
    <property type="match status" value="1"/>
</dbReference>
<comment type="caution">
    <text evidence="14">The sequence shown here is derived from an EMBL/GenBank/DDBJ whole genome shotgun (WGS) entry which is preliminary data.</text>
</comment>
<dbReference type="PROSITE" id="PS50990">
    <property type="entry name" value="PEPTIDASE_C39"/>
    <property type="match status" value="1"/>
</dbReference>
<dbReference type="InterPro" id="IPR003439">
    <property type="entry name" value="ABC_transporter-like_ATP-bd"/>
</dbReference>
<dbReference type="GO" id="GO:0005524">
    <property type="term" value="F:ATP binding"/>
    <property type="evidence" value="ECO:0007669"/>
    <property type="project" value="UniProtKB-KW"/>
</dbReference>
<dbReference type="OrthoDB" id="9787557at2"/>
<accession>V2UJL0</accession>
<dbReference type="GO" id="GO:0005886">
    <property type="term" value="C:plasma membrane"/>
    <property type="evidence" value="ECO:0007669"/>
    <property type="project" value="UniProtKB-SubCell"/>
</dbReference>
<dbReference type="AlphaFoldDB" id="V2UJL0"/>
<dbReference type="GO" id="GO:0016887">
    <property type="term" value="F:ATP hydrolysis activity"/>
    <property type="evidence" value="ECO:0007669"/>
    <property type="project" value="InterPro"/>
</dbReference>
<keyword evidence="6" id="KW-0378">Hydrolase</keyword>
<dbReference type="Gene3D" id="3.90.70.10">
    <property type="entry name" value="Cysteine proteinases"/>
    <property type="match status" value="1"/>
</dbReference>
<evidence type="ECO:0000259" key="12">
    <source>
        <dbReference type="PROSITE" id="PS50929"/>
    </source>
</evidence>
<comment type="subcellular location">
    <subcellularLocation>
        <location evidence="1">Cell membrane</location>
        <topology evidence="1">Multi-pass membrane protein</topology>
    </subcellularLocation>
</comment>
<evidence type="ECO:0000256" key="8">
    <source>
        <dbReference type="ARBA" id="ARBA00022989"/>
    </source>
</evidence>
<dbReference type="InterPro" id="IPR005074">
    <property type="entry name" value="Peptidase_C39"/>
</dbReference>
<keyword evidence="5" id="KW-0547">Nucleotide-binding</keyword>
<dbReference type="Pfam" id="PF00005">
    <property type="entry name" value="ABC_tran"/>
    <property type="match status" value="1"/>
</dbReference>
<dbReference type="CDD" id="cd18587">
    <property type="entry name" value="ABC_6TM_LapB_like"/>
    <property type="match status" value="1"/>
</dbReference>
<dbReference type="InterPro" id="IPR027417">
    <property type="entry name" value="P-loop_NTPase"/>
</dbReference>
<dbReference type="GO" id="GO:0008233">
    <property type="term" value="F:peptidase activity"/>
    <property type="evidence" value="ECO:0007669"/>
    <property type="project" value="InterPro"/>
</dbReference>
<evidence type="ECO:0000256" key="6">
    <source>
        <dbReference type="ARBA" id="ARBA00022801"/>
    </source>
</evidence>
<evidence type="ECO:0000256" key="2">
    <source>
        <dbReference type="ARBA" id="ARBA00022448"/>
    </source>
</evidence>
<dbReference type="InterPro" id="IPR017871">
    <property type="entry name" value="ABC_transporter-like_CS"/>
</dbReference>
<keyword evidence="15" id="KW-1185">Reference proteome</keyword>
<dbReference type="SUPFAM" id="SSF90123">
    <property type="entry name" value="ABC transporter transmembrane region"/>
    <property type="match status" value="1"/>
</dbReference>
<dbReference type="Gene3D" id="1.20.1560.10">
    <property type="entry name" value="ABC transporter type 1, transmembrane domain"/>
    <property type="match status" value="1"/>
</dbReference>
<dbReference type="PANTHER" id="PTHR43394:SF1">
    <property type="entry name" value="ATP-BINDING CASSETTE SUB-FAMILY B MEMBER 10, MITOCHONDRIAL"/>
    <property type="match status" value="1"/>
</dbReference>
<evidence type="ECO:0000256" key="10">
    <source>
        <dbReference type="SAM" id="Phobius"/>
    </source>
</evidence>
<dbReference type="PATRIC" id="fig|1341683.3.peg.2636"/>
<keyword evidence="4 10" id="KW-0812">Transmembrane</keyword>
<dbReference type="NCBIfam" id="TIGR03375">
    <property type="entry name" value="type_I_sec_LssB"/>
    <property type="match status" value="1"/>
</dbReference>
<dbReference type="InterPro" id="IPR039421">
    <property type="entry name" value="Type_1_exporter"/>
</dbReference>
<dbReference type="Gene3D" id="3.40.50.300">
    <property type="entry name" value="P-loop containing nucleotide triphosphate hydrolases"/>
    <property type="match status" value="1"/>
</dbReference>
<dbReference type="InterPro" id="IPR003593">
    <property type="entry name" value="AAA+_ATPase"/>
</dbReference>
<feature type="domain" description="Peptidase C39" evidence="13">
    <location>
        <begin position="1"/>
        <end position="126"/>
    </location>
</feature>
<dbReference type="Pfam" id="PF03412">
    <property type="entry name" value="Peptidase_C39"/>
    <property type="match status" value="1"/>
</dbReference>
<evidence type="ECO:0000256" key="1">
    <source>
        <dbReference type="ARBA" id="ARBA00004651"/>
    </source>
</evidence>
<dbReference type="RefSeq" id="WP_004898148.1">
    <property type="nucleotide sequence ID" value="NZ_BBTI01000013.1"/>
</dbReference>
<keyword evidence="7" id="KW-0067">ATP-binding</keyword>
<dbReference type="EMBL" id="AYEU01000009">
    <property type="protein sequence ID" value="ESK50172.1"/>
    <property type="molecule type" value="Genomic_DNA"/>
</dbReference>
<protein>
    <recommendedName>
        <fullName evidence="16">Type I secretion system ATPase</fullName>
    </recommendedName>
</protein>
<reference evidence="14 15" key="1">
    <citation type="submission" date="2013-10" db="EMBL/GenBank/DDBJ databases">
        <title>The Genome Sequence of Acinetobacter brisouii CIP 110357.</title>
        <authorList>
            <consortium name="The Broad Institute Genomics Platform"/>
            <consortium name="The Broad Institute Genome Sequencing Center for Infectious Disease"/>
            <person name="Cerqueira G."/>
            <person name="Feldgarden M."/>
            <person name="Courvalin P."/>
            <person name="Grillot-Courvalin C."/>
            <person name="Clermont D."/>
            <person name="Rocha E."/>
            <person name="Yoon E.-J."/>
            <person name="Nemec A."/>
            <person name="Young S.K."/>
            <person name="Zeng Q."/>
            <person name="Gargeya S."/>
            <person name="Fitzgerald M."/>
            <person name="Abouelleil A."/>
            <person name="Alvarado L."/>
            <person name="Berlin A.M."/>
            <person name="Chapman S.B."/>
            <person name="Gainer-Dewar J."/>
            <person name="Goldberg J."/>
            <person name="Gnerre S."/>
            <person name="Griggs A."/>
            <person name="Gujja S."/>
            <person name="Hansen M."/>
            <person name="Howarth C."/>
            <person name="Imamovic A."/>
            <person name="Ireland A."/>
            <person name="Larimer J."/>
            <person name="McCowan C."/>
            <person name="Murphy C."/>
            <person name="Pearson M."/>
            <person name="Poon T.W."/>
            <person name="Priest M."/>
            <person name="Roberts A."/>
            <person name="Saif S."/>
            <person name="Shea T."/>
            <person name="Sykes S."/>
            <person name="Wortman J."/>
            <person name="Nusbaum C."/>
            <person name="Birren B."/>
        </authorList>
    </citation>
    <scope>NUCLEOTIDE SEQUENCE [LARGE SCALE GENOMIC DNA]</scope>
    <source>
        <strain evidence="14 15">CIP 110357</strain>
    </source>
</reference>
<feature type="transmembrane region" description="Helical" evidence="10">
    <location>
        <begin position="196"/>
        <end position="216"/>
    </location>
</feature>
<evidence type="ECO:0000256" key="7">
    <source>
        <dbReference type="ARBA" id="ARBA00022840"/>
    </source>
</evidence>
<dbReference type="PROSITE" id="PS00211">
    <property type="entry name" value="ABC_TRANSPORTER_1"/>
    <property type="match status" value="1"/>
</dbReference>
<keyword evidence="2" id="KW-0813">Transport</keyword>
<evidence type="ECO:0000259" key="11">
    <source>
        <dbReference type="PROSITE" id="PS50893"/>
    </source>
</evidence>
<evidence type="ECO:0008006" key="16">
    <source>
        <dbReference type="Google" id="ProtNLM"/>
    </source>
</evidence>
<dbReference type="PROSITE" id="PS50893">
    <property type="entry name" value="ABC_TRANSPORTER_2"/>
    <property type="match status" value="1"/>
</dbReference>
<keyword evidence="8 10" id="KW-1133">Transmembrane helix</keyword>
<name>V2UJL0_9GAMM</name>
<dbReference type="Proteomes" id="UP000018418">
    <property type="component" value="Unassembled WGS sequence"/>
</dbReference>
<organism evidence="14 15">
    <name type="scientific">Acinetobacter brisouii CIP 110357</name>
    <dbReference type="NCBI Taxonomy" id="1341683"/>
    <lineage>
        <taxon>Bacteria</taxon>
        <taxon>Pseudomonadati</taxon>
        <taxon>Pseudomonadota</taxon>
        <taxon>Gammaproteobacteria</taxon>
        <taxon>Moraxellales</taxon>
        <taxon>Moraxellaceae</taxon>
        <taxon>Acinetobacter</taxon>
    </lineage>
</organism>